<dbReference type="Pfam" id="PF00155">
    <property type="entry name" value="Aminotran_1_2"/>
    <property type="match status" value="1"/>
</dbReference>
<dbReference type="RefSeq" id="WP_229991297.1">
    <property type="nucleotide sequence ID" value="NZ_JAJJMO010000001.1"/>
</dbReference>
<reference evidence="7" key="1">
    <citation type="submission" date="2021-11" db="EMBL/GenBank/DDBJ databases">
        <title>Description of novel Flavobacterium species.</title>
        <authorList>
            <person name="Saticioglu I.B."/>
            <person name="Ay H."/>
            <person name="Altun S."/>
            <person name="Duman M."/>
        </authorList>
    </citation>
    <scope>NUCLEOTIDE SEQUENCE</scope>
    <source>
        <strain evidence="7">F-65</strain>
    </source>
</reference>
<dbReference type="PANTHER" id="PTHR46577:SF2">
    <property type="entry name" value="TRANSCRIPTIONAL REGULATORY PROTEIN"/>
    <property type="match status" value="1"/>
</dbReference>
<dbReference type="PANTHER" id="PTHR46577">
    <property type="entry name" value="HTH-TYPE TRANSCRIPTIONAL REGULATORY PROTEIN GABR"/>
    <property type="match status" value="1"/>
</dbReference>
<keyword evidence="8" id="KW-1185">Reference proteome</keyword>
<evidence type="ECO:0000256" key="2">
    <source>
        <dbReference type="ARBA" id="ARBA00022898"/>
    </source>
</evidence>
<dbReference type="PROSITE" id="PS50949">
    <property type="entry name" value="HTH_GNTR"/>
    <property type="match status" value="1"/>
</dbReference>
<evidence type="ECO:0000313" key="7">
    <source>
        <dbReference type="EMBL" id="MCC9074487.1"/>
    </source>
</evidence>
<evidence type="ECO:0000259" key="6">
    <source>
        <dbReference type="PROSITE" id="PS50949"/>
    </source>
</evidence>
<dbReference type="SMART" id="SM00345">
    <property type="entry name" value="HTH_GNTR"/>
    <property type="match status" value="1"/>
</dbReference>
<feature type="domain" description="HTH gntR-type" evidence="6">
    <location>
        <begin position="4"/>
        <end position="72"/>
    </location>
</feature>
<evidence type="ECO:0000313" key="8">
    <source>
        <dbReference type="Proteomes" id="UP001430919"/>
    </source>
</evidence>
<dbReference type="InterPro" id="IPR015424">
    <property type="entry name" value="PyrdxlP-dep_Trfase"/>
</dbReference>
<comment type="caution">
    <text evidence="7">The sequence shown here is derived from an EMBL/GenBank/DDBJ whole genome shotgun (WGS) entry which is preliminary data.</text>
</comment>
<dbReference type="EMBL" id="JAJJMO010000001">
    <property type="protein sequence ID" value="MCC9074487.1"/>
    <property type="molecule type" value="Genomic_DNA"/>
</dbReference>
<dbReference type="Gene3D" id="3.90.1150.10">
    <property type="entry name" value="Aspartate Aminotransferase, domain 1"/>
    <property type="match status" value="1"/>
</dbReference>
<dbReference type="CDD" id="cd07377">
    <property type="entry name" value="WHTH_GntR"/>
    <property type="match status" value="1"/>
</dbReference>
<dbReference type="GO" id="GO:0008483">
    <property type="term" value="F:transaminase activity"/>
    <property type="evidence" value="ECO:0007669"/>
    <property type="project" value="UniProtKB-KW"/>
</dbReference>
<dbReference type="InterPro" id="IPR051446">
    <property type="entry name" value="HTH_trans_reg/aminotransferase"/>
</dbReference>
<dbReference type="InterPro" id="IPR015422">
    <property type="entry name" value="PyrdxlP-dep_Trfase_small"/>
</dbReference>
<dbReference type="SUPFAM" id="SSF53383">
    <property type="entry name" value="PLP-dependent transferases"/>
    <property type="match status" value="1"/>
</dbReference>
<name>A0ABS8N0F5_9FLAO</name>
<comment type="similarity">
    <text evidence="1">In the C-terminal section; belongs to the class-I pyridoxal-phosphate-dependent aminotransferase family.</text>
</comment>
<dbReference type="InterPro" id="IPR015421">
    <property type="entry name" value="PyrdxlP-dep_Trfase_major"/>
</dbReference>
<proteinExistence type="inferred from homology"/>
<keyword evidence="3" id="KW-0805">Transcription regulation</keyword>
<keyword evidence="7" id="KW-0032">Aminotransferase</keyword>
<accession>A0ABS8N0F5</accession>
<keyword evidence="7" id="KW-0808">Transferase</keyword>
<dbReference type="Pfam" id="PF00392">
    <property type="entry name" value="GntR"/>
    <property type="match status" value="1"/>
</dbReference>
<dbReference type="Gene3D" id="3.40.640.10">
    <property type="entry name" value="Type I PLP-dependent aspartate aminotransferase-like (Major domain)"/>
    <property type="match status" value="1"/>
</dbReference>
<dbReference type="Gene3D" id="1.10.10.10">
    <property type="entry name" value="Winged helix-like DNA-binding domain superfamily/Winged helix DNA-binding domain"/>
    <property type="match status" value="1"/>
</dbReference>
<dbReference type="InterPro" id="IPR036390">
    <property type="entry name" value="WH_DNA-bd_sf"/>
</dbReference>
<evidence type="ECO:0000256" key="5">
    <source>
        <dbReference type="ARBA" id="ARBA00023163"/>
    </source>
</evidence>
<keyword evidence="5" id="KW-0804">Transcription</keyword>
<evidence type="ECO:0000256" key="4">
    <source>
        <dbReference type="ARBA" id="ARBA00023125"/>
    </source>
</evidence>
<gene>
    <name evidence="7" type="ORF">LNQ49_23125</name>
</gene>
<dbReference type="Proteomes" id="UP001430919">
    <property type="component" value="Unassembled WGS sequence"/>
</dbReference>
<keyword evidence="4" id="KW-0238">DNA-binding</keyword>
<protein>
    <submittedName>
        <fullName evidence="7">PLP-dependent aminotransferase family protein</fullName>
    </submittedName>
</protein>
<organism evidence="7 8">
    <name type="scientific">Flavobacterium pisciphilum</name>
    <dbReference type="NCBI Taxonomy" id="2893755"/>
    <lineage>
        <taxon>Bacteria</taxon>
        <taxon>Pseudomonadati</taxon>
        <taxon>Bacteroidota</taxon>
        <taxon>Flavobacteriia</taxon>
        <taxon>Flavobacteriales</taxon>
        <taxon>Flavobacteriaceae</taxon>
        <taxon>Flavobacterium</taxon>
    </lineage>
</organism>
<sequence length="471" mass="52882">MTKEVLYHKVAKIIEGQIFSGTFRIGDKLPSLRSVQKIHGISLNTAKQTFLELESKSLIESRARSGYYVSASSQRKLALPSISNPDLSRKEKNPDELINKIFDTIKRDDIRQFSLGIPDNSLLPIEKLNKSVIKMTRSLGNRSVAIEPAQGNENLRRNVAKWALVLEGKLTEDEVVTTPGTMSAIFNCLMAVTKSGDTLAVESPVYFGILQLAKSMGLNVIELPTDPVFGVDIDALKKIIHKVNAVCLVSNFNNPMGSLMPDSTKIALVEMLTYHNVPLIEDDLFGNLYFGDSRPKPCKAFDEAGIVMWCGGISKTLAPGYRIGWVAPGKFKNKIISQKLLQTVSMPSLYQEVIADFMEFGGYDQHLRKLRHTLHTNCLKYQCTIEDHFPANTKISQPQGGSFLWLELDQRIDTTALFDLAIEQKLSFAPGRMFTQHDQFNNCMRLNFALQWDDSLELDLKRLGQFFKKAL</sequence>
<dbReference type="InterPro" id="IPR036388">
    <property type="entry name" value="WH-like_DNA-bd_sf"/>
</dbReference>
<dbReference type="SUPFAM" id="SSF46785">
    <property type="entry name" value="Winged helix' DNA-binding domain"/>
    <property type="match status" value="1"/>
</dbReference>
<dbReference type="InterPro" id="IPR004839">
    <property type="entry name" value="Aminotransferase_I/II_large"/>
</dbReference>
<dbReference type="InterPro" id="IPR000524">
    <property type="entry name" value="Tscrpt_reg_HTH_GntR"/>
</dbReference>
<evidence type="ECO:0000256" key="3">
    <source>
        <dbReference type="ARBA" id="ARBA00023015"/>
    </source>
</evidence>
<evidence type="ECO:0000256" key="1">
    <source>
        <dbReference type="ARBA" id="ARBA00005384"/>
    </source>
</evidence>
<dbReference type="CDD" id="cd00609">
    <property type="entry name" value="AAT_like"/>
    <property type="match status" value="1"/>
</dbReference>
<keyword evidence="2" id="KW-0663">Pyridoxal phosphate</keyword>